<dbReference type="AlphaFoldDB" id="A0A317X1M5"/>
<accession>A0A317X1M5</accession>
<organism evidence="2 3">
    <name type="scientific">Aspergillus heteromorphus CBS 117.55</name>
    <dbReference type="NCBI Taxonomy" id="1448321"/>
    <lineage>
        <taxon>Eukaryota</taxon>
        <taxon>Fungi</taxon>
        <taxon>Dikarya</taxon>
        <taxon>Ascomycota</taxon>
        <taxon>Pezizomycotina</taxon>
        <taxon>Eurotiomycetes</taxon>
        <taxon>Eurotiomycetidae</taxon>
        <taxon>Eurotiales</taxon>
        <taxon>Aspergillaceae</taxon>
        <taxon>Aspergillus</taxon>
        <taxon>Aspergillus subgen. Circumdati</taxon>
    </lineage>
</organism>
<proteinExistence type="predicted"/>
<protein>
    <submittedName>
        <fullName evidence="2">Uncharacterized protein</fullName>
    </submittedName>
</protein>
<dbReference type="GeneID" id="37069894"/>
<evidence type="ECO:0000256" key="1">
    <source>
        <dbReference type="SAM" id="MobiDB-lite"/>
    </source>
</evidence>
<evidence type="ECO:0000313" key="3">
    <source>
        <dbReference type="Proteomes" id="UP000247233"/>
    </source>
</evidence>
<dbReference type="VEuPathDB" id="FungiDB:BO70DRAFT_425151"/>
<reference evidence="2 3" key="1">
    <citation type="submission" date="2016-12" db="EMBL/GenBank/DDBJ databases">
        <title>The genomes of Aspergillus section Nigri reveals drivers in fungal speciation.</title>
        <authorList>
            <consortium name="DOE Joint Genome Institute"/>
            <person name="Vesth T.C."/>
            <person name="Nybo J."/>
            <person name="Theobald S."/>
            <person name="Brandl J."/>
            <person name="Frisvad J.C."/>
            <person name="Nielsen K.F."/>
            <person name="Lyhne E.K."/>
            <person name="Kogle M.E."/>
            <person name="Kuo A."/>
            <person name="Riley R."/>
            <person name="Clum A."/>
            <person name="Nolan M."/>
            <person name="Lipzen A."/>
            <person name="Salamov A."/>
            <person name="Henrissat B."/>
            <person name="Wiebenga A."/>
            <person name="De Vries R.P."/>
            <person name="Grigoriev I.V."/>
            <person name="Mortensen U.H."/>
            <person name="Andersen M.R."/>
            <person name="Baker S.E."/>
        </authorList>
    </citation>
    <scope>NUCLEOTIDE SEQUENCE [LARGE SCALE GENOMIC DNA]</scope>
    <source>
        <strain evidence="2 3">CBS 117.55</strain>
    </source>
</reference>
<feature type="compositionally biased region" description="Basic and acidic residues" evidence="1">
    <location>
        <begin position="59"/>
        <end position="71"/>
    </location>
</feature>
<comment type="caution">
    <text evidence="2">The sequence shown here is derived from an EMBL/GenBank/DDBJ whole genome shotgun (WGS) entry which is preliminary data.</text>
</comment>
<feature type="region of interest" description="Disordered" evidence="1">
    <location>
        <begin position="223"/>
        <end position="243"/>
    </location>
</feature>
<dbReference type="RefSeq" id="XP_025404192.1">
    <property type="nucleotide sequence ID" value="XM_025547657.1"/>
</dbReference>
<sequence length="243" mass="27216">MLPTFSPARPSPLSPRRQQQPPADPQTPQFNFSSPLTSTTPLRTPYTSTYPSVSAFGSPEHHPRQQQEHQRGFTFSSRSKSSGSPSYAQRYASTIANPMAKHTSPSARRSLFLNRVKREREDGRFENRGEQLVLMEHVAEEKRWGEKNIDPHALNEYMQYIQEEEDALDLRMNMAMSAEQAQAQGHMMGAGHPSHGHGYYDPAAAAAAAASFSDEEYDDLFMDLAGEPSQSQSHSHSQDMDMS</sequence>
<keyword evidence="3" id="KW-1185">Reference proteome</keyword>
<dbReference type="OrthoDB" id="5279705at2759"/>
<evidence type="ECO:0000313" key="2">
    <source>
        <dbReference type="EMBL" id="PWY92453.1"/>
    </source>
</evidence>
<feature type="compositionally biased region" description="Low complexity" evidence="1">
    <location>
        <begin position="76"/>
        <end position="86"/>
    </location>
</feature>
<feature type="region of interest" description="Disordered" evidence="1">
    <location>
        <begin position="1"/>
        <end position="88"/>
    </location>
</feature>
<dbReference type="STRING" id="1448321.A0A317X1M5"/>
<name>A0A317X1M5_9EURO</name>
<feature type="compositionally biased region" description="Low complexity" evidence="1">
    <location>
        <begin position="14"/>
        <end position="52"/>
    </location>
</feature>
<gene>
    <name evidence="2" type="ORF">BO70DRAFT_425151</name>
</gene>
<dbReference type="Proteomes" id="UP000247233">
    <property type="component" value="Unassembled WGS sequence"/>
</dbReference>
<dbReference type="EMBL" id="MSFL01000001">
    <property type="protein sequence ID" value="PWY92453.1"/>
    <property type="molecule type" value="Genomic_DNA"/>
</dbReference>